<dbReference type="PANTHER" id="PTHR15615">
    <property type="match status" value="1"/>
</dbReference>
<dbReference type="GO" id="GO:0005634">
    <property type="term" value="C:nucleus"/>
    <property type="evidence" value="ECO:0007669"/>
    <property type="project" value="TreeGrafter"/>
</dbReference>
<accession>A0A507EBE9</accession>
<dbReference type="CDD" id="cd20557">
    <property type="entry name" value="CYCLIN_ScPCL1-like"/>
    <property type="match status" value="1"/>
</dbReference>
<keyword evidence="3" id="KW-1185">Reference proteome</keyword>
<evidence type="ECO:0000256" key="1">
    <source>
        <dbReference type="SAM" id="MobiDB-lite"/>
    </source>
</evidence>
<dbReference type="GO" id="GO:0016538">
    <property type="term" value="F:cyclin-dependent protein serine/threonine kinase regulator activity"/>
    <property type="evidence" value="ECO:0007669"/>
    <property type="project" value="TreeGrafter"/>
</dbReference>
<dbReference type="Gene3D" id="1.10.472.10">
    <property type="entry name" value="Cyclin-like"/>
    <property type="match status" value="1"/>
</dbReference>
<protein>
    <recommendedName>
        <fullName evidence="4">Cyclin N-terminal domain-containing protein</fullName>
    </recommendedName>
</protein>
<dbReference type="GO" id="GO:0000307">
    <property type="term" value="C:cyclin-dependent protein kinase holoenzyme complex"/>
    <property type="evidence" value="ECO:0007669"/>
    <property type="project" value="TreeGrafter"/>
</dbReference>
<reference evidence="2 3" key="1">
    <citation type="journal article" date="2019" name="Sci. Rep.">
        <title>Comparative genomics of chytrid fungi reveal insights into the obligate biotrophic and pathogenic lifestyle of Synchytrium endobioticum.</title>
        <authorList>
            <person name="van de Vossenberg B.T.L.H."/>
            <person name="Warris S."/>
            <person name="Nguyen H.D.T."/>
            <person name="van Gent-Pelzer M.P.E."/>
            <person name="Joly D.L."/>
            <person name="van de Geest H.C."/>
            <person name="Bonants P.J.M."/>
            <person name="Smith D.S."/>
            <person name="Levesque C.A."/>
            <person name="van der Lee T.A.J."/>
        </authorList>
    </citation>
    <scope>NUCLEOTIDE SEQUENCE [LARGE SCALE GENOMIC DNA]</scope>
    <source>
        <strain evidence="2 3">CBS 809.83</strain>
    </source>
</reference>
<evidence type="ECO:0008006" key="4">
    <source>
        <dbReference type="Google" id="ProtNLM"/>
    </source>
</evidence>
<feature type="compositionally biased region" description="Low complexity" evidence="1">
    <location>
        <begin position="23"/>
        <end position="41"/>
    </location>
</feature>
<gene>
    <name evidence="2" type="ORF">PhCBS80983_g01391</name>
</gene>
<dbReference type="InterPro" id="IPR013922">
    <property type="entry name" value="Cyclin_PHO80-like"/>
</dbReference>
<evidence type="ECO:0000313" key="2">
    <source>
        <dbReference type="EMBL" id="TPX61061.1"/>
    </source>
</evidence>
<feature type="region of interest" description="Disordered" evidence="1">
    <location>
        <begin position="23"/>
        <end position="60"/>
    </location>
</feature>
<organism evidence="2 3">
    <name type="scientific">Powellomyces hirtus</name>
    <dbReference type="NCBI Taxonomy" id="109895"/>
    <lineage>
        <taxon>Eukaryota</taxon>
        <taxon>Fungi</taxon>
        <taxon>Fungi incertae sedis</taxon>
        <taxon>Chytridiomycota</taxon>
        <taxon>Chytridiomycota incertae sedis</taxon>
        <taxon>Chytridiomycetes</taxon>
        <taxon>Spizellomycetales</taxon>
        <taxon>Powellomycetaceae</taxon>
        <taxon>Powellomyces</taxon>
    </lineage>
</organism>
<dbReference type="GO" id="GO:0019901">
    <property type="term" value="F:protein kinase binding"/>
    <property type="evidence" value="ECO:0007669"/>
    <property type="project" value="InterPro"/>
</dbReference>
<dbReference type="Pfam" id="PF08613">
    <property type="entry name" value="Cyclin"/>
    <property type="match status" value="1"/>
</dbReference>
<sequence length="376" mass="40965">MATADVLYPSLVVDLLPQLPCPTQYQPQPQPQQHYLPHQPQFSDTASQASDDLKSKDVNGNPELAESLVFTASLIIESIWHTRPASSPATCTSQPAPSAANPTPALAPLSRVIQELLRRSRTSCSTFQLSLLYLIKLRNALLVKGAPSCPATGATPSPPSSAISLPNQRPSIPVSSPIRCGRRMFLAALILANKYLQDKNYSMKAWAKICGLEAAELCANERLFLSCINYELFVPQHTWVKWSGTIIKRVEIVRERREKESRSRQMVTGWLQGLGGGSMTPPISPMMPTNTISKPLLSRHVAVAAPPTPPQEPRTLSNVAEAAPLSLKRGRSPASLLPSISVVWNGLPSPVSDVVDTMSAQKRRRLQPSDAVYGNM</sequence>
<proteinExistence type="predicted"/>
<name>A0A507EBE9_9FUNG</name>
<evidence type="ECO:0000313" key="3">
    <source>
        <dbReference type="Proteomes" id="UP000318582"/>
    </source>
</evidence>
<comment type="caution">
    <text evidence="2">The sequence shown here is derived from an EMBL/GenBank/DDBJ whole genome shotgun (WGS) entry which is preliminary data.</text>
</comment>
<dbReference type="EMBL" id="QEAQ01000010">
    <property type="protein sequence ID" value="TPX61061.1"/>
    <property type="molecule type" value="Genomic_DNA"/>
</dbReference>
<dbReference type="PANTHER" id="PTHR15615:SF36">
    <property type="entry name" value="PHO85 CYCLIN-5"/>
    <property type="match status" value="1"/>
</dbReference>
<dbReference type="AlphaFoldDB" id="A0A507EBE9"/>
<dbReference type="STRING" id="109895.A0A507EBE9"/>
<dbReference type="Proteomes" id="UP000318582">
    <property type="component" value="Unassembled WGS sequence"/>
</dbReference>